<organism evidence="3 4">
    <name type="scientific">Craurococcus roseus</name>
    <dbReference type="NCBI Taxonomy" id="77585"/>
    <lineage>
        <taxon>Bacteria</taxon>
        <taxon>Pseudomonadati</taxon>
        <taxon>Pseudomonadota</taxon>
        <taxon>Alphaproteobacteria</taxon>
        <taxon>Acetobacterales</taxon>
        <taxon>Acetobacteraceae</taxon>
        <taxon>Craurococcus</taxon>
    </lineage>
</organism>
<sequence>MSGYTSAPRPFRRAAAADRGESLWAWARASWGRLALMRRAAETRRELGGLNPRLLADIGVTRAEAEREAERWPWDLGPGRNPGRGTGARR</sequence>
<feature type="compositionally biased region" description="Gly residues" evidence="1">
    <location>
        <begin position="80"/>
        <end position="90"/>
    </location>
</feature>
<dbReference type="Proteomes" id="UP001501588">
    <property type="component" value="Unassembled WGS sequence"/>
</dbReference>
<keyword evidence="4" id="KW-1185">Reference proteome</keyword>
<evidence type="ECO:0000313" key="4">
    <source>
        <dbReference type="Proteomes" id="UP001501588"/>
    </source>
</evidence>
<feature type="region of interest" description="Disordered" evidence="1">
    <location>
        <begin position="69"/>
        <end position="90"/>
    </location>
</feature>
<protein>
    <recommendedName>
        <fullName evidence="2">YjiS-like domain-containing protein</fullName>
    </recommendedName>
</protein>
<evidence type="ECO:0000313" key="3">
    <source>
        <dbReference type="EMBL" id="GAA0590387.1"/>
    </source>
</evidence>
<name>A0ABN1FGM7_9PROT</name>
<gene>
    <name evidence="3" type="ORF">GCM10009416_31160</name>
</gene>
<reference evidence="3 4" key="1">
    <citation type="journal article" date="2019" name="Int. J. Syst. Evol. Microbiol.">
        <title>The Global Catalogue of Microorganisms (GCM) 10K type strain sequencing project: providing services to taxonomists for standard genome sequencing and annotation.</title>
        <authorList>
            <consortium name="The Broad Institute Genomics Platform"/>
            <consortium name="The Broad Institute Genome Sequencing Center for Infectious Disease"/>
            <person name="Wu L."/>
            <person name="Ma J."/>
        </authorList>
    </citation>
    <scope>NUCLEOTIDE SEQUENCE [LARGE SCALE GENOMIC DNA]</scope>
    <source>
        <strain evidence="3 4">JCM 9933</strain>
    </source>
</reference>
<feature type="domain" description="YjiS-like" evidence="2">
    <location>
        <begin position="31"/>
        <end position="66"/>
    </location>
</feature>
<evidence type="ECO:0000259" key="2">
    <source>
        <dbReference type="Pfam" id="PF06568"/>
    </source>
</evidence>
<dbReference type="EMBL" id="BAAAFZ010000047">
    <property type="protein sequence ID" value="GAA0590387.1"/>
    <property type="molecule type" value="Genomic_DNA"/>
</dbReference>
<accession>A0ABN1FGM7</accession>
<proteinExistence type="predicted"/>
<dbReference type="InterPro" id="IPR009506">
    <property type="entry name" value="YjiS-like"/>
</dbReference>
<dbReference type="Pfam" id="PF06568">
    <property type="entry name" value="YjiS-like"/>
    <property type="match status" value="1"/>
</dbReference>
<dbReference type="RefSeq" id="WP_343896277.1">
    <property type="nucleotide sequence ID" value="NZ_BAAAFZ010000047.1"/>
</dbReference>
<evidence type="ECO:0000256" key="1">
    <source>
        <dbReference type="SAM" id="MobiDB-lite"/>
    </source>
</evidence>
<comment type="caution">
    <text evidence="3">The sequence shown here is derived from an EMBL/GenBank/DDBJ whole genome shotgun (WGS) entry which is preliminary data.</text>
</comment>